<evidence type="ECO:0000256" key="1">
    <source>
        <dbReference type="SAM" id="SignalP"/>
    </source>
</evidence>
<evidence type="ECO:0000259" key="2">
    <source>
        <dbReference type="Pfam" id="PF13511"/>
    </source>
</evidence>
<proteinExistence type="predicted"/>
<feature type="chain" id="PRO_5001852191" evidence="1">
    <location>
        <begin position="21"/>
        <end position="144"/>
    </location>
</feature>
<dbReference type="STRING" id="216142.LT40_13000"/>
<feature type="domain" description="DUF4124" evidence="2">
    <location>
        <begin position="10"/>
        <end position="59"/>
    </location>
</feature>
<name>A0A089YRJ1_9PSED</name>
<feature type="signal peptide" evidence="1">
    <location>
        <begin position="1"/>
        <end position="20"/>
    </location>
</feature>
<gene>
    <name evidence="3" type="ORF">LT40_13000</name>
</gene>
<protein>
    <submittedName>
        <fullName evidence="3">Glycosyltransferase</fullName>
    </submittedName>
</protein>
<accession>A0A089YRJ1</accession>
<keyword evidence="1" id="KW-0732">Signal</keyword>
<dbReference type="KEGG" id="prh:LT40_13000"/>
<dbReference type="HOGENOM" id="CLU_108835_3_1_6"/>
<dbReference type="Proteomes" id="UP000029499">
    <property type="component" value="Chromosome"/>
</dbReference>
<dbReference type="Pfam" id="PF13511">
    <property type="entry name" value="DUF4124"/>
    <property type="match status" value="1"/>
</dbReference>
<dbReference type="EMBL" id="CP009533">
    <property type="protein sequence ID" value="AIS18249.1"/>
    <property type="molecule type" value="Genomic_DNA"/>
</dbReference>
<evidence type="ECO:0000313" key="4">
    <source>
        <dbReference type="Proteomes" id="UP000029499"/>
    </source>
</evidence>
<keyword evidence="4" id="KW-1185">Reference proteome</keyword>
<dbReference type="AlphaFoldDB" id="A0A089YRJ1"/>
<dbReference type="OrthoDB" id="7068596at2"/>
<evidence type="ECO:0000313" key="3">
    <source>
        <dbReference type="EMBL" id="AIS18249.1"/>
    </source>
</evidence>
<dbReference type="eggNOG" id="ENOG50339YA">
    <property type="taxonomic scope" value="Bacteria"/>
</dbReference>
<dbReference type="RefSeq" id="WP_043190703.1">
    <property type="nucleotide sequence ID" value="NZ_CP009533.1"/>
</dbReference>
<sequence length="144" mass="16000">MRSTVAASFLLLALCPLAMAGQIYKWVDSQGVTHFDAQPPNGVQATAVEGVKPVTPPEPISNEAVMKASGEAEQRRIDRKVKSQVADETSRRNEFCTGVRTNLAQLKNNPRVLQQVNGEVKRLTEQERQARIEEVRKVIDEQCT</sequence>
<dbReference type="InterPro" id="IPR025392">
    <property type="entry name" value="DUF4124"/>
</dbReference>
<organism evidence="3 4">
    <name type="scientific">Pseudomonas rhizosphaerae</name>
    <dbReference type="NCBI Taxonomy" id="216142"/>
    <lineage>
        <taxon>Bacteria</taxon>
        <taxon>Pseudomonadati</taxon>
        <taxon>Pseudomonadota</taxon>
        <taxon>Gammaproteobacteria</taxon>
        <taxon>Pseudomonadales</taxon>
        <taxon>Pseudomonadaceae</taxon>
        <taxon>Pseudomonas</taxon>
    </lineage>
</organism>
<keyword evidence="3" id="KW-0808">Transferase</keyword>
<dbReference type="GO" id="GO:0016740">
    <property type="term" value="F:transferase activity"/>
    <property type="evidence" value="ECO:0007669"/>
    <property type="project" value="UniProtKB-KW"/>
</dbReference>
<reference evidence="3 4" key="1">
    <citation type="journal article" date="2015" name="J. Biotechnol.">
        <title>Complete genome sequence of Pseudomonas rhizosphaerae IH5T (=DSM 16299T), a phosphate-solubilizing rhizobacterium for bacterial biofertilizer.</title>
        <authorList>
            <person name="Kwak Y."/>
            <person name="Jung B.K."/>
            <person name="Shin J.H."/>
        </authorList>
    </citation>
    <scope>NUCLEOTIDE SEQUENCE [LARGE SCALE GENOMIC DNA]</scope>
    <source>
        <strain evidence="3">DSM 16299</strain>
    </source>
</reference>